<dbReference type="EMBL" id="PQFF01000331">
    <property type="protein sequence ID" value="RHZ59194.1"/>
    <property type="molecule type" value="Genomic_DNA"/>
</dbReference>
<accession>A0A397HBX8</accession>
<evidence type="ECO:0000313" key="2">
    <source>
        <dbReference type="Proteomes" id="UP000266861"/>
    </source>
</evidence>
<name>A0A397HBX8_9GLOM</name>
<dbReference type="Proteomes" id="UP000266861">
    <property type="component" value="Unassembled WGS sequence"/>
</dbReference>
<dbReference type="AlphaFoldDB" id="A0A397HBX8"/>
<protein>
    <submittedName>
        <fullName evidence="1">Uncharacterized protein</fullName>
    </submittedName>
</protein>
<proteinExistence type="predicted"/>
<reference evidence="1 2" key="1">
    <citation type="submission" date="2018-08" db="EMBL/GenBank/DDBJ databases">
        <title>Genome and evolution of the arbuscular mycorrhizal fungus Diversispora epigaea (formerly Glomus versiforme) and its bacterial endosymbionts.</title>
        <authorList>
            <person name="Sun X."/>
            <person name="Fei Z."/>
            <person name="Harrison M."/>
        </authorList>
    </citation>
    <scope>NUCLEOTIDE SEQUENCE [LARGE SCALE GENOMIC DNA]</scope>
    <source>
        <strain evidence="1 2">IT104</strain>
    </source>
</reference>
<keyword evidence="2" id="KW-1185">Reference proteome</keyword>
<comment type="caution">
    <text evidence="1">The sequence shown here is derived from an EMBL/GenBank/DDBJ whole genome shotgun (WGS) entry which is preliminary data.</text>
</comment>
<gene>
    <name evidence="1" type="ORF">Glove_365g85</name>
</gene>
<sequence>MIHIVSFNSELTIEIFIGNTYIVKLNGILDNTRTLDIWEYCAIPEQQWNAKNPSQLEYWTTLNNNRILPTGILNIPAALITLEILEYWNTGTLATGILGNTGQHYFGTVLEVDSGYWLCDDKMSL</sequence>
<evidence type="ECO:0000313" key="1">
    <source>
        <dbReference type="EMBL" id="RHZ59194.1"/>
    </source>
</evidence>
<organism evidence="1 2">
    <name type="scientific">Diversispora epigaea</name>
    <dbReference type="NCBI Taxonomy" id="1348612"/>
    <lineage>
        <taxon>Eukaryota</taxon>
        <taxon>Fungi</taxon>
        <taxon>Fungi incertae sedis</taxon>
        <taxon>Mucoromycota</taxon>
        <taxon>Glomeromycotina</taxon>
        <taxon>Glomeromycetes</taxon>
        <taxon>Diversisporales</taxon>
        <taxon>Diversisporaceae</taxon>
        <taxon>Diversispora</taxon>
    </lineage>
</organism>